<keyword evidence="2" id="KW-1185">Reference proteome</keyword>
<organism evidence="1 2">
    <name type="scientific">Salipiger mangrovisoli</name>
    <dbReference type="NCBI Taxonomy" id="2865933"/>
    <lineage>
        <taxon>Bacteria</taxon>
        <taxon>Pseudomonadati</taxon>
        <taxon>Pseudomonadota</taxon>
        <taxon>Alphaproteobacteria</taxon>
        <taxon>Rhodobacterales</taxon>
        <taxon>Roseobacteraceae</taxon>
        <taxon>Salipiger</taxon>
    </lineage>
</organism>
<evidence type="ECO:0000313" key="1">
    <source>
        <dbReference type="EMBL" id="MBE9640132.1"/>
    </source>
</evidence>
<accession>A0ABR9X9I1</accession>
<gene>
    <name evidence="1" type="ORF">IQ782_25100</name>
</gene>
<dbReference type="Proteomes" id="UP000607796">
    <property type="component" value="Unassembled WGS sequence"/>
</dbReference>
<name>A0ABR9X9I1_9RHOB</name>
<dbReference type="EMBL" id="JADFFK010000026">
    <property type="protein sequence ID" value="MBE9640132.1"/>
    <property type="molecule type" value="Genomic_DNA"/>
</dbReference>
<sequence length="49" mass="5013">MALEGAQFPFPPPVARLAAGAPVNTAWNRPDGAIVATAVRRNVLRAGSG</sequence>
<reference evidence="1 2" key="1">
    <citation type="journal article" date="2021" name="Int. J. Syst. Evol. Microbiol.">
        <title>Salipiger mangrovisoli sp. nov., isolated from mangrove soil and the proposal for the reclassification of Paraphaeobacter pallidus as Salipiger pallidus comb. nov.</title>
        <authorList>
            <person name="Du J."/>
            <person name="Liu Y."/>
            <person name="Pei T."/>
            <person name="Deng M.R."/>
            <person name="Zhu H."/>
        </authorList>
    </citation>
    <scope>NUCLEOTIDE SEQUENCE [LARGE SCALE GENOMIC DNA]</scope>
    <source>
        <strain evidence="1 2">6D45A</strain>
    </source>
</reference>
<proteinExistence type="predicted"/>
<comment type="caution">
    <text evidence="1">The sequence shown here is derived from an EMBL/GenBank/DDBJ whole genome shotgun (WGS) entry which is preliminary data.</text>
</comment>
<evidence type="ECO:0000313" key="2">
    <source>
        <dbReference type="Proteomes" id="UP000607796"/>
    </source>
</evidence>
<protein>
    <submittedName>
        <fullName evidence="1">Uncharacterized protein</fullName>
    </submittedName>
</protein>